<keyword evidence="5" id="KW-1185">Reference proteome</keyword>
<feature type="domain" description="MukB N-terminal" evidence="2">
    <location>
        <begin position="11"/>
        <end position="202"/>
    </location>
</feature>
<dbReference type="EMBL" id="VFJB01000010">
    <property type="protein sequence ID" value="KAA0256865.1"/>
    <property type="molecule type" value="Genomic_DNA"/>
</dbReference>
<dbReference type="InterPro" id="IPR007406">
    <property type="entry name" value="MukB_N_dom"/>
</dbReference>
<feature type="coiled-coil region" evidence="1">
    <location>
        <begin position="295"/>
        <end position="398"/>
    </location>
</feature>
<feature type="coiled-coil region" evidence="1">
    <location>
        <begin position="238"/>
        <end position="265"/>
    </location>
</feature>
<dbReference type="GO" id="GO:0030261">
    <property type="term" value="P:chromosome condensation"/>
    <property type="evidence" value="ECO:0007669"/>
    <property type="project" value="InterPro"/>
</dbReference>
<dbReference type="InterPro" id="IPR032520">
    <property type="entry name" value="MukB_hinge"/>
</dbReference>
<feature type="coiled-coil region" evidence="1">
    <location>
        <begin position="940"/>
        <end position="967"/>
    </location>
</feature>
<dbReference type="GO" id="GO:0003677">
    <property type="term" value="F:DNA binding"/>
    <property type="evidence" value="ECO:0007669"/>
    <property type="project" value="InterPro"/>
</dbReference>
<dbReference type="Gene3D" id="3.40.1140.10">
    <property type="match status" value="2"/>
</dbReference>
<dbReference type="GO" id="GO:0009295">
    <property type="term" value="C:nucleoid"/>
    <property type="evidence" value="ECO:0007669"/>
    <property type="project" value="InterPro"/>
</dbReference>
<gene>
    <name evidence="4" type="ORF">FHQ18_12120</name>
</gene>
<dbReference type="Pfam" id="PF16330">
    <property type="entry name" value="MukB_hinge"/>
    <property type="match status" value="1"/>
</dbReference>
<name>A0A5A8F346_9BACT</name>
<organism evidence="4 5">
    <name type="scientific">Deferribacter autotrophicus</name>
    <dbReference type="NCBI Taxonomy" id="500465"/>
    <lineage>
        <taxon>Bacteria</taxon>
        <taxon>Pseudomonadati</taxon>
        <taxon>Deferribacterota</taxon>
        <taxon>Deferribacteres</taxon>
        <taxon>Deferribacterales</taxon>
        <taxon>Deferribacteraceae</taxon>
        <taxon>Deferribacter</taxon>
    </lineage>
</organism>
<reference evidence="4 5" key="1">
    <citation type="submission" date="2019-06" db="EMBL/GenBank/DDBJ databases">
        <title>Genomic insights into carbon and energy metabolism of Deferribacter autotrophicus revealed new metabolic traits in the phylum Deferribacteres.</title>
        <authorList>
            <person name="Slobodkin A.I."/>
            <person name="Slobodkina G.B."/>
            <person name="Allioux M."/>
            <person name="Alain K."/>
            <person name="Jebbar M."/>
            <person name="Shadrin V."/>
            <person name="Kublanov I.V."/>
            <person name="Toshchakov S.V."/>
            <person name="Bonch-Osmolovskaya E.A."/>
        </authorList>
    </citation>
    <scope>NUCLEOTIDE SEQUENCE [LARGE SCALE GENOMIC DNA]</scope>
    <source>
        <strain evidence="4 5">SL50</strain>
    </source>
</reference>
<dbReference type="AlphaFoldDB" id="A0A5A8F346"/>
<dbReference type="SUPFAM" id="SSF52540">
    <property type="entry name" value="P-loop containing nucleoside triphosphate hydrolases"/>
    <property type="match status" value="1"/>
</dbReference>
<evidence type="ECO:0000313" key="4">
    <source>
        <dbReference type="EMBL" id="KAA0256865.1"/>
    </source>
</evidence>
<comment type="caution">
    <text evidence="4">The sequence shown here is derived from an EMBL/GenBank/DDBJ whole genome shotgun (WGS) entry which is preliminary data.</text>
</comment>
<evidence type="ECO:0000256" key="1">
    <source>
        <dbReference type="SAM" id="Coils"/>
    </source>
</evidence>
<dbReference type="Proteomes" id="UP000322876">
    <property type="component" value="Unassembled WGS sequence"/>
</dbReference>
<accession>A0A5A8F346</accession>
<proteinExistence type="predicted"/>
<feature type="coiled-coil region" evidence="1">
    <location>
        <begin position="634"/>
        <end position="880"/>
    </location>
</feature>
<dbReference type="GO" id="GO:0007059">
    <property type="term" value="P:chromosome segregation"/>
    <property type="evidence" value="ECO:0007669"/>
    <property type="project" value="InterPro"/>
</dbReference>
<evidence type="ECO:0000259" key="3">
    <source>
        <dbReference type="Pfam" id="PF16330"/>
    </source>
</evidence>
<feature type="coiled-coil region" evidence="1">
    <location>
        <begin position="487"/>
        <end position="528"/>
    </location>
</feature>
<dbReference type="Pfam" id="PF04310">
    <property type="entry name" value="MukB"/>
    <property type="match status" value="1"/>
</dbReference>
<keyword evidence="1" id="KW-0175">Coiled coil</keyword>
<dbReference type="OrthoDB" id="5468457at2"/>
<dbReference type="GO" id="GO:0005524">
    <property type="term" value="F:ATP binding"/>
    <property type="evidence" value="ECO:0007669"/>
    <property type="project" value="InterPro"/>
</dbReference>
<protein>
    <submittedName>
        <fullName evidence="4">Uncharacterized protein</fullName>
    </submittedName>
</protein>
<sequence length="1177" mass="138677">MSVILKRDRIYLESLIVIGFKLYPKCMIYFDKTFTSLFGKNGVGKTTLLDAIQIGLIANQHYTKFNITTQKDDRSLGDYMYGSAGYIVFNINSAENTAHINHKISFGIRLLKNPDMKVDIKPFAIENVKVIPDDFFDGNLLLDNFQILTKHLLNKYPEMRFQNFQTITEYHNYLYEKGILAINISSRISEFSTLYRSISTGILRQGKKMIKDMLSTGDSSPRKLIYSLTKSIKQRGIIVRKISQIKMIKEEISNLEEAAKEYYDKAIKYFSNQLNVYTSKLENAKTEIIDKETIIKKQNVEIEKINKILDKKSKELKFNEEQLEKLLLNISDLERNFRAYEQYSSISNELKKIQSELIEIQKVYKKLYDELTKKQELIAELKSKKHTLEIEKAKIEGELKALSYHYKNYLEFQKHFQKMLEITKEKVDNLTDFERVLNYWEQVSKDIENLHFFKKEYDALLEKLEYHRKASTLKNKLKSIGITFTSKEELQKIAKAKESEIFNLKKQKEAYKEEIIEKNREVNELLKGKIVLPDTLKNFKGKFLYKMFDNVSLEESEKLESILGELKYAAILEHPDEIYSYAKGNRRLYFINKKDINIDDFIAESVNDGYLVTDKNSPNIIRFEPKPKYPIIGEKSRKQKADALLNEIKVLEKEIDEIEQKILSNSNILNDINNLIYIFEYLDMAHLENEVQEKQKQIELIEEKSFIYKKIKNDFTIIQRLKSYYARDDYKQEYLKASDKLEKIKEEFIIIQEEVKKIEKELQAAEVQYTKAEKDIQDVERRKYELEATKKQLENEYPMEILKGEIDFTEIEVLHREKEKLKNVKEKLQNEIDELKDKRRKIEYRQEKLVEEIKRLKENIQIYEEKLHKINEEANSLIKEDISPKQFNITESEFYKSKGVFEKELENFLKKHEKNYPESSGILEQFNDAVVKVFPNFQSLSKLQEDLEKLNVQLLQIEEDIKAVIGNFKTGIEENIYKIKSTLRKLNNDLKSVRFGKIRQIRLRVEERSAYHKLQKIHQSGSIMSLLESDNVDFEEFIKELGKNLGYNRAQVTENDVLDYKNYFDIEIELFDEFGNLRNRGLSNGENLGTNIVIVLSMLTRLSDESLKNKMLPIVLDEADRLDADSLNTLYEIAKNWGLQLIVALPNLPNFNKGMHYHLISGENGVVMPHVRFELNN</sequence>
<feature type="domain" description="MukB hinge" evidence="3">
    <location>
        <begin position="507"/>
        <end position="657"/>
    </location>
</feature>
<dbReference type="RefSeq" id="WP_149267444.1">
    <property type="nucleotide sequence ID" value="NZ_VFJB01000010.1"/>
</dbReference>
<evidence type="ECO:0000259" key="2">
    <source>
        <dbReference type="Pfam" id="PF04310"/>
    </source>
</evidence>
<dbReference type="InterPro" id="IPR027417">
    <property type="entry name" value="P-loop_NTPase"/>
</dbReference>
<evidence type="ECO:0000313" key="5">
    <source>
        <dbReference type="Proteomes" id="UP000322876"/>
    </source>
</evidence>